<reference evidence="1 2" key="1">
    <citation type="journal article" date="2018" name="New Phytol.">
        <title>Comparative genomics and transcriptomics depict ericoid mycorrhizal fungi as versatile saprotrophs and plant mutualists.</title>
        <authorList>
            <person name="Martino E."/>
            <person name="Morin E."/>
            <person name="Grelet G.A."/>
            <person name="Kuo A."/>
            <person name="Kohler A."/>
            <person name="Daghino S."/>
            <person name="Barry K.W."/>
            <person name="Cichocki N."/>
            <person name="Clum A."/>
            <person name="Dockter R.B."/>
            <person name="Hainaut M."/>
            <person name="Kuo R.C."/>
            <person name="LaButti K."/>
            <person name="Lindahl B.D."/>
            <person name="Lindquist E.A."/>
            <person name="Lipzen A."/>
            <person name="Khouja H.R."/>
            <person name="Magnuson J."/>
            <person name="Murat C."/>
            <person name="Ohm R.A."/>
            <person name="Singer S.W."/>
            <person name="Spatafora J.W."/>
            <person name="Wang M."/>
            <person name="Veneault-Fourrey C."/>
            <person name="Henrissat B."/>
            <person name="Grigoriev I.V."/>
            <person name="Martin F.M."/>
            <person name="Perotto S."/>
        </authorList>
    </citation>
    <scope>NUCLEOTIDE SEQUENCE [LARGE SCALE GENOMIC DNA]</scope>
    <source>
        <strain evidence="1 2">ATCC 22711</strain>
    </source>
</reference>
<dbReference type="AlphaFoldDB" id="A0A2T3BFD6"/>
<name>A0A2T3BFD6_AMORE</name>
<dbReference type="Proteomes" id="UP000241818">
    <property type="component" value="Unassembled WGS sequence"/>
</dbReference>
<gene>
    <name evidence="1" type="ORF">M430DRAFT_163464</name>
</gene>
<evidence type="ECO:0000313" key="1">
    <source>
        <dbReference type="EMBL" id="PSS28137.1"/>
    </source>
</evidence>
<accession>A0A2T3BFD6</accession>
<protein>
    <submittedName>
        <fullName evidence="1">Uncharacterized protein</fullName>
    </submittedName>
</protein>
<sequence>MGWYCDWNICWWGCEAIAEVGQRGTTIWIPLNLQPDCEISRKILIVRGFISSKEGKYYCISLLSSSQTSRKIERSLFTHYSLLKVLLYYDRPRRRHSRAIHAPRRRSLDPSTLSLPLHEAEQSRIHQQTHPSLLLSASPLLSHLPNHISRSYLSIQNPAPLLVYIYHTRLSQCSRHICPSPKAGRMAGGRDVYFDDG</sequence>
<dbReference type="EMBL" id="KZ679006">
    <property type="protein sequence ID" value="PSS28137.1"/>
    <property type="molecule type" value="Genomic_DNA"/>
</dbReference>
<dbReference type="RefSeq" id="XP_024725662.1">
    <property type="nucleotide sequence ID" value="XM_024863448.1"/>
</dbReference>
<keyword evidence="2" id="KW-1185">Reference proteome</keyword>
<evidence type="ECO:0000313" key="2">
    <source>
        <dbReference type="Proteomes" id="UP000241818"/>
    </source>
</evidence>
<dbReference type="InParanoid" id="A0A2T3BFD6"/>
<dbReference type="GeneID" id="36571529"/>
<proteinExistence type="predicted"/>
<organism evidence="1 2">
    <name type="scientific">Amorphotheca resinae ATCC 22711</name>
    <dbReference type="NCBI Taxonomy" id="857342"/>
    <lineage>
        <taxon>Eukaryota</taxon>
        <taxon>Fungi</taxon>
        <taxon>Dikarya</taxon>
        <taxon>Ascomycota</taxon>
        <taxon>Pezizomycotina</taxon>
        <taxon>Leotiomycetes</taxon>
        <taxon>Helotiales</taxon>
        <taxon>Amorphothecaceae</taxon>
        <taxon>Amorphotheca</taxon>
    </lineage>
</organism>